<proteinExistence type="predicted"/>
<evidence type="ECO:0000313" key="1">
    <source>
        <dbReference type="EMBL" id="RJF54551.1"/>
    </source>
</evidence>
<dbReference type="AlphaFoldDB" id="A0AA93BY81"/>
<reference evidence="1 2" key="1">
    <citation type="submission" date="2018-09" db="EMBL/GenBank/DDBJ databases">
        <title>Draft genome of a novel serratia sp. strain with antifungal activity.</title>
        <authorList>
            <person name="Dichmann S.I."/>
            <person name="Park B.P."/>
            <person name="Pathiraja D."/>
            <person name="Choi I.-G."/>
            <person name="Stougaard P."/>
            <person name="Hennessy R.C."/>
        </authorList>
    </citation>
    <scope>NUCLEOTIDE SEQUENCE [LARGE SCALE GENOMIC DNA]</scope>
    <source>
        <strain evidence="1 2">S40</strain>
    </source>
</reference>
<name>A0AA93BY81_9GAMM</name>
<dbReference type="EMBL" id="QYYG01000006">
    <property type="protein sequence ID" value="RJF54551.1"/>
    <property type="molecule type" value="Genomic_DNA"/>
</dbReference>
<evidence type="ECO:0000313" key="2">
    <source>
        <dbReference type="Proteomes" id="UP000284338"/>
    </source>
</evidence>
<accession>A0AA93BY81</accession>
<keyword evidence="2" id="KW-1185">Reference proteome</keyword>
<organism evidence="1 2">
    <name type="scientific">Serratia inhibens</name>
    <dbReference type="NCBI Taxonomy" id="2338073"/>
    <lineage>
        <taxon>Bacteria</taxon>
        <taxon>Pseudomonadati</taxon>
        <taxon>Pseudomonadota</taxon>
        <taxon>Gammaproteobacteria</taxon>
        <taxon>Enterobacterales</taxon>
        <taxon>Yersiniaceae</taxon>
        <taxon>Serratia</taxon>
    </lineage>
</organism>
<dbReference type="Proteomes" id="UP000284338">
    <property type="component" value="Unassembled WGS sequence"/>
</dbReference>
<sequence>MIFNTLQLAGVWPEKEFPLVGHYQGEQGMIFIRKDECVFHKECEIHMSSIWVAFLRLVFPVRYPFVTYILLE</sequence>
<comment type="caution">
    <text evidence="1">The sequence shown here is derived from an EMBL/GenBank/DDBJ whole genome shotgun (WGS) entry which is preliminary data.</text>
</comment>
<protein>
    <submittedName>
        <fullName evidence="1">Uncharacterized protein</fullName>
    </submittedName>
</protein>
<gene>
    <name evidence="1" type="ORF">D4100_18900</name>
</gene>